<dbReference type="SUPFAM" id="SSF53474">
    <property type="entry name" value="alpha/beta-Hydrolases"/>
    <property type="match status" value="1"/>
</dbReference>
<organism evidence="1 2">
    <name type="scientific">Polyangium fumosum</name>
    <dbReference type="NCBI Taxonomy" id="889272"/>
    <lineage>
        <taxon>Bacteria</taxon>
        <taxon>Pseudomonadati</taxon>
        <taxon>Myxococcota</taxon>
        <taxon>Polyangia</taxon>
        <taxon>Polyangiales</taxon>
        <taxon>Polyangiaceae</taxon>
        <taxon>Polyangium</taxon>
    </lineage>
</organism>
<sequence>MRARLPTPTVHRLISSPLGALLDTPTYERFKLERLPFELRLLRLGAMAAALGSSDADELIARLGVKDEVPTTMRRRLARGLTQFARARAAREDITRRWERALWGEPWPSPGRDELIRLEMERRVRARRCLVPQRTLGFFAAKIPFDPIAFHVPSPGEVAARWAREIARPELLYGWPAELPSIERSRALPGPVGPEYLLRFRSPSRIGDIVHARVFEPERREEIAATFLYAGGLFTACDDDVYWPEEEAMGRGLAARGHRVILLALPWHGRRAPAGKASGEASLSAGPEGLFRLCAAGAQEMAVLIAWARELGSSVVGIGGTSIGALVAQAVCGRARSFPRGMRPDAVFLAGAALRLDEAILDAPLAERMGLSQAILEAGWTREALACLRDVLDPPSEPGIPPERIHAVLGLSDPFLPATLGRELLRAWHVPEGNITLRPGGQVGLLLHLVRDSDARLTIAGALHRAARAVRA</sequence>
<gene>
    <name evidence="1" type="ORF">E8A74_14480</name>
</gene>
<reference evidence="1 2" key="1">
    <citation type="submission" date="2019-04" db="EMBL/GenBank/DDBJ databases">
        <authorList>
            <person name="Li Y."/>
            <person name="Wang J."/>
        </authorList>
    </citation>
    <scope>NUCLEOTIDE SEQUENCE [LARGE SCALE GENOMIC DNA]</scope>
    <source>
        <strain evidence="1 2">DSM 14668</strain>
    </source>
</reference>
<dbReference type="EMBL" id="SSMQ01000012">
    <property type="protein sequence ID" value="TKD08983.1"/>
    <property type="molecule type" value="Genomic_DNA"/>
</dbReference>
<keyword evidence="2" id="KW-1185">Reference proteome</keyword>
<evidence type="ECO:0000313" key="1">
    <source>
        <dbReference type="EMBL" id="TKD08983.1"/>
    </source>
</evidence>
<comment type="caution">
    <text evidence="1">The sequence shown here is derived from an EMBL/GenBank/DDBJ whole genome shotgun (WGS) entry which is preliminary data.</text>
</comment>
<dbReference type="OrthoDB" id="7795309at2"/>
<name>A0A4U1JDR4_9BACT</name>
<evidence type="ECO:0000313" key="2">
    <source>
        <dbReference type="Proteomes" id="UP000309215"/>
    </source>
</evidence>
<evidence type="ECO:0008006" key="3">
    <source>
        <dbReference type="Google" id="ProtNLM"/>
    </source>
</evidence>
<proteinExistence type="predicted"/>
<dbReference type="Proteomes" id="UP000309215">
    <property type="component" value="Unassembled WGS sequence"/>
</dbReference>
<protein>
    <recommendedName>
        <fullName evidence="3">Alpha/beta hydrolase</fullName>
    </recommendedName>
</protein>
<dbReference type="AlphaFoldDB" id="A0A4U1JDR4"/>
<dbReference type="RefSeq" id="WP_136929580.1">
    <property type="nucleotide sequence ID" value="NZ_SSMQ01000012.1"/>
</dbReference>
<accession>A0A4U1JDR4</accession>
<dbReference type="Gene3D" id="3.40.50.1820">
    <property type="entry name" value="alpha/beta hydrolase"/>
    <property type="match status" value="1"/>
</dbReference>
<dbReference type="InterPro" id="IPR029058">
    <property type="entry name" value="AB_hydrolase_fold"/>
</dbReference>